<dbReference type="HOGENOM" id="CLU_139412_0_0_1"/>
<dbReference type="Gramene" id="OBART09G06290.1">
    <property type="protein sequence ID" value="OBART09G06290.1"/>
    <property type="gene ID" value="OBART09G06290"/>
</dbReference>
<protein>
    <submittedName>
        <fullName evidence="1">Uncharacterized protein</fullName>
    </submittedName>
</protein>
<reference evidence="1" key="2">
    <citation type="submission" date="2015-03" db="UniProtKB">
        <authorList>
            <consortium name="EnsemblPlants"/>
        </authorList>
    </citation>
    <scope>IDENTIFICATION</scope>
</reference>
<dbReference type="Proteomes" id="UP000026960">
    <property type="component" value="Chromosome 9"/>
</dbReference>
<organism evidence="1">
    <name type="scientific">Oryza barthii</name>
    <dbReference type="NCBI Taxonomy" id="65489"/>
    <lineage>
        <taxon>Eukaryota</taxon>
        <taxon>Viridiplantae</taxon>
        <taxon>Streptophyta</taxon>
        <taxon>Embryophyta</taxon>
        <taxon>Tracheophyta</taxon>
        <taxon>Spermatophyta</taxon>
        <taxon>Magnoliopsida</taxon>
        <taxon>Liliopsida</taxon>
        <taxon>Poales</taxon>
        <taxon>Poaceae</taxon>
        <taxon>BOP clade</taxon>
        <taxon>Oryzoideae</taxon>
        <taxon>Oryzeae</taxon>
        <taxon>Oryzinae</taxon>
        <taxon>Oryza</taxon>
    </lineage>
</organism>
<evidence type="ECO:0000313" key="1">
    <source>
        <dbReference type="EnsemblPlants" id="OBART09G06290.1"/>
    </source>
</evidence>
<dbReference type="PaxDb" id="65489-OBART09G06290.1"/>
<accession>A0A0D3H5I9</accession>
<dbReference type="AlphaFoldDB" id="A0A0D3H5I9"/>
<proteinExistence type="predicted"/>
<reference evidence="1" key="1">
    <citation type="journal article" date="2009" name="Rice">
        <title>De Novo Next Generation Sequencing of Plant Genomes.</title>
        <authorList>
            <person name="Rounsley S."/>
            <person name="Marri P.R."/>
            <person name="Yu Y."/>
            <person name="He R."/>
            <person name="Sisneros N."/>
            <person name="Goicoechea J.L."/>
            <person name="Lee S.J."/>
            <person name="Angelova A."/>
            <person name="Kudrna D."/>
            <person name="Luo M."/>
            <person name="Affourtit J."/>
            <person name="Desany B."/>
            <person name="Knight J."/>
            <person name="Niazi F."/>
            <person name="Egholm M."/>
            <person name="Wing R.A."/>
        </authorList>
    </citation>
    <scope>NUCLEOTIDE SEQUENCE [LARGE SCALE GENOMIC DNA]</scope>
    <source>
        <strain evidence="1">cv. IRGC 105608</strain>
    </source>
</reference>
<name>A0A0D3H5I9_9ORYZ</name>
<dbReference type="EnsemblPlants" id="OBART09G06290.1">
    <property type="protein sequence ID" value="OBART09G06290.1"/>
    <property type="gene ID" value="OBART09G06290"/>
</dbReference>
<keyword evidence="2" id="KW-1185">Reference proteome</keyword>
<evidence type="ECO:0000313" key="2">
    <source>
        <dbReference type="Proteomes" id="UP000026960"/>
    </source>
</evidence>
<sequence>MAAATDDDEDVEEMQGYRIGRIGSASCKEDRLDQMGSTSFVGTRSRSTAFGGRQRRTVGLVTGASRASQVAVDGDGSLRHSCSIPFVHVRLAGTVPVLGEAHGVIVSQVTTACSGSSPSTLRLTFGLHSTPRRRRYLLPGCLIVATSKTSAGDKMLAIAAV</sequence>